<keyword evidence="3" id="KW-1185">Reference proteome</keyword>
<name>A0A9P6TUD0_9FUNG</name>
<organism evidence="2 3">
    <name type="scientific">Mortierella polycephala</name>
    <dbReference type="NCBI Taxonomy" id="41804"/>
    <lineage>
        <taxon>Eukaryota</taxon>
        <taxon>Fungi</taxon>
        <taxon>Fungi incertae sedis</taxon>
        <taxon>Mucoromycota</taxon>
        <taxon>Mortierellomycotina</taxon>
        <taxon>Mortierellomycetes</taxon>
        <taxon>Mortierellales</taxon>
        <taxon>Mortierellaceae</taxon>
        <taxon>Mortierella</taxon>
    </lineage>
</organism>
<feature type="non-terminal residue" evidence="2">
    <location>
        <position position="131"/>
    </location>
</feature>
<dbReference type="AlphaFoldDB" id="A0A9P6TUD0"/>
<dbReference type="Proteomes" id="UP000726737">
    <property type="component" value="Unassembled WGS sequence"/>
</dbReference>
<feature type="compositionally biased region" description="Basic and acidic residues" evidence="1">
    <location>
        <begin position="59"/>
        <end position="72"/>
    </location>
</feature>
<protein>
    <submittedName>
        <fullName evidence="2">Uncharacterized protein</fullName>
    </submittedName>
</protein>
<feature type="region of interest" description="Disordered" evidence="1">
    <location>
        <begin position="1"/>
        <end position="89"/>
    </location>
</feature>
<reference evidence="2" key="1">
    <citation type="journal article" date="2020" name="Fungal Divers.">
        <title>Resolving the Mortierellaceae phylogeny through synthesis of multi-gene phylogenetics and phylogenomics.</title>
        <authorList>
            <person name="Vandepol N."/>
            <person name="Liber J."/>
            <person name="Desiro A."/>
            <person name="Na H."/>
            <person name="Kennedy M."/>
            <person name="Barry K."/>
            <person name="Grigoriev I.V."/>
            <person name="Miller A.N."/>
            <person name="O'Donnell K."/>
            <person name="Stajich J.E."/>
            <person name="Bonito G."/>
        </authorList>
    </citation>
    <scope>NUCLEOTIDE SEQUENCE</scope>
    <source>
        <strain evidence="2">KOD948</strain>
    </source>
</reference>
<feature type="compositionally biased region" description="Low complexity" evidence="1">
    <location>
        <begin position="31"/>
        <end position="42"/>
    </location>
</feature>
<dbReference type="EMBL" id="JAAAJA010001653">
    <property type="protein sequence ID" value="KAG0247045.1"/>
    <property type="molecule type" value="Genomic_DNA"/>
</dbReference>
<accession>A0A9P6TUD0</accession>
<evidence type="ECO:0000313" key="2">
    <source>
        <dbReference type="EMBL" id="KAG0247045.1"/>
    </source>
</evidence>
<evidence type="ECO:0000256" key="1">
    <source>
        <dbReference type="SAM" id="MobiDB-lite"/>
    </source>
</evidence>
<feature type="non-terminal residue" evidence="2">
    <location>
        <position position="1"/>
    </location>
</feature>
<sequence>RQFKAARSSLDHRAAYRAPYAPEAVHQPTTGSSSAGAAIESAHPVPSIGTRSETMWPRLPEDSASRDTESHNSARISCGRDVQENPNMKSGRAIEEFAIQTSIKLEDTDARLQPMEMEMEMEMEIRSVNSA</sequence>
<gene>
    <name evidence="2" type="ORF">BG011_002153</name>
</gene>
<comment type="caution">
    <text evidence="2">The sequence shown here is derived from an EMBL/GenBank/DDBJ whole genome shotgun (WGS) entry which is preliminary data.</text>
</comment>
<evidence type="ECO:0000313" key="3">
    <source>
        <dbReference type="Proteomes" id="UP000726737"/>
    </source>
</evidence>
<proteinExistence type="predicted"/>